<evidence type="ECO:0000313" key="1">
    <source>
        <dbReference type="EMBL" id="NEI70955.1"/>
    </source>
</evidence>
<protein>
    <submittedName>
        <fullName evidence="1">Uncharacterized protein</fullName>
    </submittedName>
</protein>
<evidence type="ECO:0000313" key="2">
    <source>
        <dbReference type="Proteomes" id="UP000483035"/>
    </source>
</evidence>
<proteinExistence type="predicted"/>
<dbReference type="AlphaFoldDB" id="A0A6L9U4T2"/>
<dbReference type="Proteomes" id="UP000483035">
    <property type="component" value="Unassembled WGS sequence"/>
</dbReference>
<organism evidence="1 2">
    <name type="scientific">Rhizobium lusitanum</name>
    <dbReference type="NCBI Taxonomy" id="293958"/>
    <lineage>
        <taxon>Bacteria</taxon>
        <taxon>Pseudomonadati</taxon>
        <taxon>Pseudomonadota</taxon>
        <taxon>Alphaproteobacteria</taxon>
        <taxon>Hyphomicrobiales</taxon>
        <taxon>Rhizobiaceae</taxon>
        <taxon>Rhizobium/Agrobacterium group</taxon>
        <taxon>Rhizobium</taxon>
    </lineage>
</organism>
<gene>
    <name evidence="1" type="ORF">GR212_15330</name>
</gene>
<accession>A0A6L9U4T2</accession>
<name>A0A6L9U4T2_9HYPH</name>
<dbReference type="RefSeq" id="WP_163987441.1">
    <property type="nucleotide sequence ID" value="NZ_WUEY01000006.1"/>
</dbReference>
<sequence length="145" mass="16098">MDKPANKSRGEVAIPEAGEGAFIRFSVDALERLQAAVGDDYINVVISKLAKVDVKTYKLCIACAANDDGILAAFPWGLTLEEVNIKILDALFLTIHGRDWAEQQEFERKKVEKELDDLQSRLEANPQMAAYLSSKLPTKQDTESD</sequence>
<reference evidence="1 2" key="1">
    <citation type="submission" date="2019-12" db="EMBL/GenBank/DDBJ databases">
        <title>Rhizobium genotypes associated with high levels of biological nitrogen fixation by grain legumes in a temperate-maritime cropping system.</title>
        <authorList>
            <person name="Maluk M."/>
            <person name="Francesc Ferrando Molina F."/>
            <person name="Lopez Del Egido L."/>
            <person name="Lafos M."/>
            <person name="Langarica-Fuentes A."/>
            <person name="Gebre Yohannes G."/>
            <person name="Young M.W."/>
            <person name="Martin P."/>
            <person name="Gantlett R."/>
            <person name="Kenicer G."/>
            <person name="Hawes C."/>
            <person name="Begg G.S."/>
            <person name="Quilliam R.S."/>
            <person name="Squire G.R."/>
            <person name="Poole P.S."/>
            <person name="Young P.W."/>
            <person name="Iannetta P.M."/>
            <person name="James E.K."/>
        </authorList>
    </citation>
    <scope>NUCLEOTIDE SEQUENCE [LARGE SCALE GENOMIC DNA]</scope>
    <source>
        <strain evidence="1 2">JHI1118</strain>
    </source>
</reference>
<dbReference type="EMBL" id="WUEY01000006">
    <property type="protein sequence ID" value="NEI70955.1"/>
    <property type="molecule type" value="Genomic_DNA"/>
</dbReference>
<comment type="caution">
    <text evidence="1">The sequence shown here is derived from an EMBL/GenBank/DDBJ whole genome shotgun (WGS) entry which is preliminary data.</text>
</comment>